<evidence type="ECO:0000256" key="2">
    <source>
        <dbReference type="ARBA" id="ARBA00022692"/>
    </source>
</evidence>
<feature type="transmembrane region" description="Helical" evidence="6">
    <location>
        <begin position="226"/>
        <end position="251"/>
    </location>
</feature>
<reference evidence="9" key="1">
    <citation type="submission" date="2025-08" db="UniProtKB">
        <authorList>
            <consortium name="RefSeq"/>
        </authorList>
    </citation>
    <scope>IDENTIFICATION</scope>
    <source>
        <tissue evidence="9">Whole body</tissue>
    </source>
</reference>
<evidence type="ECO:0000256" key="5">
    <source>
        <dbReference type="RuleBase" id="RU003945"/>
    </source>
</evidence>
<feature type="domain" description="Membrane insertase YidC/Oxa/ALB C-terminal" evidence="7">
    <location>
        <begin position="93"/>
        <end position="309"/>
    </location>
</feature>
<dbReference type="GO" id="GO:0032977">
    <property type="term" value="F:membrane insertase activity"/>
    <property type="evidence" value="ECO:0007669"/>
    <property type="project" value="InterPro"/>
</dbReference>
<dbReference type="GO" id="GO:0005743">
    <property type="term" value="C:mitochondrial inner membrane"/>
    <property type="evidence" value="ECO:0007669"/>
    <property type="project" value="TreeGrafter"/>
</dbReference>
<organism evidence="8 9">
    <name type="scientific">Sipha flava</name>
    <name type="common">yellow sugarcane aphid</name>
    <dbReference type="NCBI Taxonomy" id="143950"/>
    <lineage>
        <taxon>Eukaryota</taxon>
        <taxon>Metazoa</taxon>
        <taxon>Ecdysozoa</taxon>
        <taxon>Arthropoda</taxon>
        <taxon>Hexapoda</taxon>
        <taxon>Insecta</taxon>
        <taxon>Pterygota</taxon>
        <taxon>Neoptera</taxon>
        <taxon>Paraneoptera</taxon>
        <taxon>Hemiptera</taxon>
        <taxon>Sternorrhyncha</taxon>
        <taxon>Aphidomorpha</taxon>
        <taxon>Aphidoidea</taxon>
        <taxon>Aphididae</taxon>
        <taxon>Sipha</taxon>
    </lineage>
</organism>
<dbReference type="Proteomes" id="UP000694846">
    <property type="component" value="Unplaced"/>
</dbReference>
<proteinExistence type="inferred from homology"/>
<evidence type="ECO:0000256" key="4">
    <source>
        <dbReference type="ARBA" id="ARBA00023136"/>
    </source>
</evidence>
<keyword evidence="4 6" id="KW-0472">Membrane</keyword>
<dbReference type="CDD" id="cd20069">
    <property type="entry name" value="5TM_Oxa1-like"/>
    <property type="match status" value="1"/>
</dbReference>
<keyword evidence="8" id="KW-1185">Reference proteome</keyword>
<dbReference type="GO" id="GO:0033617">
    <property type="term" value="P:mitochondrial respiratory chain complex IV assembly"/>
    <property type="evidence" value="ECO:0007669"/>
    <property type="project" value="TreeGrafter"/>
</dbReference>
<keyword evidence="2 5" id="KW-0812">Transmembrane</keyword>
<protein>
    <submittedName>
        <fullName evidence="9">Cytochrome c oxidase assembly protein COX18, mitochondrial</fullName>
    </submittedName>
</protein>
<dbReference type="PANTHER" id="PTHR12428">
    <property type="entry name" value="OXA1"/>
    <property type="match status" value="1"/>
</dbReference>
<sequence length="345" mass="39556">MIITTLCTRQISVRRLIDCRHLSYYNTNRPILSSSLFCNKNNTSEGLHIPNRSVSSVTTITLPSWFVTLSNSTPVAYAQQFIISFHEMTGTSWWATIMLSAITLRLVVTLPLTIYQHYINSKLENLSIEFEPTVKEIQKEVAKAIKLHKWPEGKAKRVYTKAIKKYWNELIVKENCHPAKATIVVWIQLPMWVCMSIAIRNITLMLPPSEEAVTRFHELTEGGVFWFSNLTAVDPTYCLPIILCLSNLLIIEIQSQSRNKSPTRNQKILTNIVRGFSIVMMPLSCFLPSGVCLYWTASSIYGLSQNLFLLSPQVRKFIGIPKTPYNHEHPYKFLIDKTKSRLRIS</sequence>
<dbReference type="InterPro" id="IPR028055">
    <property type="entry name" value="YidC/Oxa/ALB_C"/>
</dbReference>
<feature type="transmembrane region" description="Helical" evidence="6">
    <location>
        <begin position="272"/>
        <end position="297"/>
    </location>
</feature>
<name>A0A8B8FZX6_9HEMI</name>
<accession>A0A8B8FZX6</accession>
<feature type="transmembrane region" description="Helical" evidence="6">
    <location>
        <begin position="183"/>
        <end position="206"/>
    </location>
</feature>
<evidence type="ECO:0000259" key="7">
    <source>
        <dbReference type="Pfam" id="PF02096"/>
    </source>
</evidence>
<dbReference type="AlphaFoldDB" id="A0A8B8FZX6"/>
<gene>
    <name evidence="9" type="primary">LOC112687424</name>
</gene>
<evidence type="ECO:0000256" key="1">
    <source>
        <dbReference type="ARBA" id="ARBA00004141"/>
    </source>
</evidence>
<comment type="similarity">
    <text evidence="5">Belongs to the OXA1/ALB3/YidC family.</text>
</comment>
<comment type="subcellular location">
    <subcellularLocation>
        <location evidence="1 5">Membrane</location>
        <topology evidence="1 5">Multi-pass membrane protein</topology>
    </subcellularLocation>
</comment>
<dbReference type="Pfam" id="PF02096">
    <property type="entry name" value="60KD_IMP"/>
    <property type="match status" value="1"/>
</dbReference>
<dbReference type="OrthoDB" id="2148490at2759"/>
<dbReference type="GO" id="GO:0032979">
    <property type="term" value="P:protein insertion into mitochondrial inner membrane from matrix"/>
    <property type="evidence" value="ECO:0007669"/>
    <property type="project" value="TreeGrafter"/>
</dbReference>
<feature type="transmembrane region" description="Helical" evidence="6">
    <location>
        <begin position="93"/>
        <end position="115"/>
    </location>
</feature>
<evidence type="ECO:0000256" key="6">
    <source>
        <dbReference type="SAM" id="Phobius"/>
    </source>
</evidence>
<evidence type="ECO:0000256" key="3">
    <source>
        <dbReference type="ARBA" id="ARBA00022989"/>
    </source>
</evidence>
<dbReference type="InterPro" id="IPR001708">
    <property type="entry name" value="YidC/ALB3/OXA1/COX18"/>
</dbReference>
<evidence type="ECO:0000313" key="8">
    <source>
        <dbReference type="Proteomes" id="UP000694846"/>
    </source>
</evidence>
<dbReference type="GeneID" id="112687424"/>
<dbReference type="PANTHER" id="PTHR12428:SF65">
    <property type="entry name" value="CYTOCHROME C OXIDASE ASSEMBLY PROTEIN COX18, MITOCHONDRIAL"/>
    <property type="match status" value="1"/>
</dbReference>
<keyword evidence="3 6" id="KW-1133">Transmembrane helix</keyword>
<evidence type="ECO:0000313" key="9">
    <source>
        <dbReference type="RefSeq" id="XP_025415906.1"/>
    </source>
</evidence>
<dbReference type="RefSeq" id="XP_025415906.1">
    <property type="nucleotide sequence ID" value="XM_025560121.1"/>
</dbReference>